<comment type="caution">
    <text evidence="1">The sequence shown here is derived from an EMBL/GenBank/DDBJ whole genome shotgun (WGS) entry which is preliminary data.</text>
</comment>
<accession>A0ABU2ZZX8</accession>
<gene>
    <name evidence="1" type="ORF">RM573_07755</name>
</gene>
<reference evidence="1 2" key="1">
    <citation type="submission" date="2023-09" db="EMBL/GenBank/DDBJ databases">
        <authorList>
            <person name="Rey-Velasco X."/>
        </authorList>
    </citation>
    <scope>NUCLEOTIDE SEQUENCE [LARGE SCALE GENOMIC DNA]</scope>
    <source>
        <strain evidence="1 2">W431</strain>
    </source>
</reference>
<dbReference type="Proteomes" id="UP001266357">
    <property type="component" value="Unassembled WGS sequence"/>
</dbReference>
<organism evidence="1 2">
    <name type="scientific">Thalassotalea castellviae</name>
    <dbReference type="NCBI Taxonomy" id="3075612"/>
    <lineage>
        <taxon>Bacteria</taxon>
        <taxon>Pseudomonadati</taxon>
        <taxon>Pseudomonadota</taxon>
        <taxon>Gammaproteobacteria</taxon>
        <taxon>Alteromonadales</taxon>
        <taxon>Colwelliaceae</taxon>
        <taxon>Thalassotalea</taxon>
    </lineage>
</organism>
<name>A0ABU2ZZX8_9GAMM</name>
<keyword evidence="2" id="KW-1185">Reference proteome</keyword>
<dbReference type="RefSeq" id="WP_311579725.1">
    <property type="nucleotide sequence ID" value="NZ_JAVRIF010000003.1"/>
</dbReference>
<evidence type="ECO:0000313" key="1">
    <source>
        <dbReference type="EMBL" id="MDT0603489.1"/>
    </source>
</evidence>
<evidence type="ECO:0000313" key="2">
    <source>
        <dbReference type="Proteomes" id="UP001266357"/>
    </source>
</evidence>
<proteinExistence type="predicted"/>
<dbReference type="EMBL" id="JAVRIF010000003">
    <property type="protein sequence ID" value="MDT0603489.1"/>
    <property type="molecule type" value="Genomic_DNA"/>
</dbReference>
<protein>
    <submittedName>
        <fullName evidence="1">Uncharacterized protein</fullName>
    </submittedName>
</protein>
<sequence>MEKVTPVSTEQALKLCAKSVRYDAVAIRQLLEAKQAEAFLIGDCCFITRFEHYENEKELIVMCAEGQGLLQAGRTLKILAKQHNCTSARMHTHRKGMQRLAAEFGWKQLEVVYTMSL</sequence>